<dbReference type="PANTHER" id="PTHR14189:SF0">
    <property type="entry name" value="PROTEIN PHOSPHATASE METHYLESTERASE 1"/>
    <property type="match status" value="1"/>
</dbReference>
<evidence type="ECO:0000259" key="7">
    <source>
        <dbReference type="Pfam" id="PF12697"/>
    </source>
</evidence>
<dbReference type="InterPro" id="IPR029058">
    <property type="entry name" value="AB_hydrolase_fold"/>
</dbReference>
<evidence type="ECO:0000256" key="4">
    <source>
        <dbReference type="ARBA" id="ARBA00022801"/>
    </source>
</evidence>
<evidence type="ECO:0000256" key="3">
    <source>
        <dbReference type="ARBA" id="ARBA00022487"/>
    </source>
</evidence>
<feature type="compositionally biased region" description="Basic and acidic residues" evidence="6">
    <location>
        <begin position="307"/>
        <end position="316"/>
    </location>
</feature>
<feature type="region of interest" description="Disordered" evidence="6">
    <location>
        <begin position="1"/>
        <end position="70"/>
    </location>
</feature>
<feature type="region of interest" description="Disordered" evidence="6">
    <location>
        <begin position="85"/>
        <end position="130"/>
    </location>
</feature>
<evidence type="ECO:0000256" key="5">
    <source>
        <dbReference type="ARBA" id="ARBA00049203"/>
    </source>
</evidence>
<dbReference type="OMA" id="HVIEEDQ"/>
<sequence>MDASELFSISSRQPARMPPDIKELPPITRGRSSNYPDRVGSPSVSPHQSRRKSAGCSMRTVKEERQQADAGLREEGIACRINLDSERDAADGHRENSRQPRPASSARHRTGRNQDLQAPHSGSSSRRSSCNASCGPLPTWDEFFEKCEDVRPSDSSDVSLPLNISCVFEWILWAASFPTSRSRPYVVELGMLHGEQINAWELFLIYVNLSRLLLDGDYAIDLVATVVQRLLREGSLPLRVFAYDARGHGATTCADSKTLSAEVLTEDGIAIVQYIFNRVVEEELPSGGTRQGEPAKESVGTDGAADADSRSQRDPDSLPSVILVGHSMGGAIATRMAASGRVPQLHGLMVLDVVEALPQMAAFVSRFPSLFTSCKEAVNWSIFAGLLCNKSSAAISIPSQLVKTTRGALPASHKGAEKGPPDEEVWTWRVDVMATEPYWEGWFRGMSQAFLSSRCVKILICSSSDRLDKELMIAHMQGKFQVQIVSGSGHVIEEDQPAELCRVVQTFITRYRLHLPPSQRAGLVRG</sequence>
<dbReference type="GeneID" id="25268123"/>
<dbReference type="InterPro" id="IPR016812">
    <property type="entry name" value="PPase_methylesterase_euk"/>
</dbReference>
<feature type="compositionally biased region" description="Basic and acidic residues" evidence="6">
    <location>
        <begin position="60"/>
        <end position="70"/>
    </location>
</feature>
<dbReference type="Gene3D" id="3.40.50.1820">
    <property type="entry name" value="alpha/beta hydrolase"/>
    <property type="match status" value="1"/>
</dbReference>
<dbReference type="EMBL" id="HG670679">
    <property type="protein sequence ID" value="CDI77482.1"/>
    <property type="molecule type" value="Genomic_DNA"/>
</dbReference>
<dbReference type="Pfam" id="PF12697">
    <property type="entry name" value="Abhydrolase_6"/>
    <property type="match status" value="1"/>
</dbReference>
<proteinExistence type="inferred from homology"/>
<keyword evidence="3" id="KW-0719">Serine esterase</keyword>
<reference evidence="8" key="1">
    <citation type="submission" date="2013-10" db="EMBL/GenBank/DDBJ databases">
        <title>Genomic analysis of the causative agents of coccidiosis in chickens.</title>
        <authorList>
            <person name="Reid A.J."/>
            <person name="Blake D."/>
            <person name="Billington K."/>
            <person name="Browne H."/>
            <person name="Dunn M."/>
            <person name="Hung S."/>
            <person name="Kawahara F."/>
            <person name="Miranda-Saavedra D."/>
            <person name="Mourier T."/>
            <person name="Nagra H."/>
            <person name="Otto T.D."/>
            <person name="Rawlings N."/>
            <person name="Sanchez A."/>
            <person name="Sanders M."/>
            <person name="Subramaniam C."/>
            <person name="Tay Y."/>
            <person name="Dear P."/>
            <person name="Doerig C."/>
            <person name="Gruber A."/>
            <person name="Parkinson J."/>
            <person name="Shirley M."/>
            <person name="Wan K.L."/>
            <person name="Berriman M."/>
            <person name="Tomley F."/>
            <person name="Pain A."/>
        </authorList>
    </citation>
    <scope>NUCLEOTIDE SEQUENCE</scope>
    <source>
        <strain evidence="8">Houghton</strain>
    </source>
</reference>
<feature type="compositionally biased region" description="Basic and acidic residues" evidence="6">
    <location>
        <begin position="85"/>
        <end position="98"/>
    </location>
</feature>
<keyword evidence="9" id="KW-1185">Reference proteome</keyword>
<feature type="compositionally biased region" description="Low complexity" evidence="6">
    <location>
        <begin position="121"/>
        <end position="130"/>
    </location>
</feature>
<comment type="catalytic activity">
    <reaction evidence="5">
        <text>[phosphatase 2A protein]-C-terminal L-leucine methyl ester + H2O = [phosphatase 2A protein]-C-terminal L-leucine + methanol + H(+)</text>
        <dbReference type="Rhea" id="RHEA:48548"/>
        <dbReference type="Rhea" id="RHEA-COMP:12134"/>
        <dbReference type="Rhea" id="RHEA-COMP:12135"/>
        <dbReference type="ChEBI" id="CHEBI:15377"/>
        <dbReference type="ChEBI" id="CHEBI:15378"/>
        <dbReference type="ChEBI" id="CHEBI:17790"/>
        <dbReference type="ChEBI" id="CHEBI:90516"/>
        <dbReference type="ChEBI" id="CHEBI:90517"/>
        <dbReference type="EC" id="3.1.1.89"/>
    </reaction>
</comment>
<dbReference type="Proteomes" id="UP000018050">
    <property type="component" value="Unassembled WGS sequence"/>
</dbReference>
<keyword evidence="4" id="KW-0378">Hydrolase</keyword>
<dbReference type="AlphaFoldDB" id="U6GD52"/>
<comment type="similarity">
    <text evidence="1">Belongs to the AB hydrolase superfamily.</text>
</comment>
<name>U6GD52_EIMAC</name>
<dbReference type="PANTHER" id="PTHR14189">
    <property type="entry name" value="PROTEIN PHOSPHATASE METHYLESTERASE-1 RELATED"/>
    <property type="match status" value="1"/>
</dbReference>
<dbReference type="InterPro" id="IPR000073">
    <property type="entry name" value="AB_hydrolase_1"/>
</dbReference>
<dbReference type="VEuPathDB" id="ToxoDB:EAH_00000530"/>
<dbReference type="OrthoDB" id="194865at2759"/>
<reference evidence="8" key="2">
    <citation type="submission" date="2013-10" db="EMBL/GenBank/DDBJ databases">
        <authorList>
            <person name="Aslett M."/>
        </authorList>
    </citation>
    <scope>NUCLEOTIDE SEQUENCE</scope>
    <source>
        <strain evidence="8">Houghton</strain>
    </source>
</reference>
<evidence type="ECO:0000256" key="6">
    <source>
        <dbReference type="SAM" id="MobiDB-lite"/>
    </source>
</evidence>
<gene>
    <name evidence="8" type="ORF">EAH_00000530</name>
</gene>
<evidence type="ECO:0000313" key="9">
    <source>
        <dbReference type="Proteomes" id="UP000018050"/>
    </source>
</evidence>
<evidence type="ECO:0000256" key="1">
    <source>
        <dbReference type="ARBA" id="ARBA00008645"/>
    </source>
</evidence>
<evidence type="ECO:0000256" key="2">
    <source>
        <dbReference type="ARBA" id="ARBA00013111"/>
    </source>
</evidence>
<dbReference type="RefSeq" id="XP_013252151.1">
    <property type="nucleotide sequence ID" value="XM_013396697.1"/>
</dbReference>
<feature type="domain" description="AB hydrolase-1" evidence="7">
    <location>
        <begin position="225"/>
        <end position="502"/>
    </location>
</feature>
<protein>
    <recommendedName>
        <fullName evidence="2">protein phosphatase methylesterase-1</fullName>
        <ecNumber evidence="2">3.1.1.89</ecNumber>
    </recommendedName>
</protein>
<accession>U6GD52</accession>
<dbReference type="SUPFAM" id="SSF53474">
    <property type="entry name" value="alpha/beta-Hydrolases"/>
    <property type="match status" value="1"/>
</dbReference>
<dbReference type="GO" id="GO:0051723">
    <property type="term" value="F:protein methylesterase activity"/>
    <property type="evidence" value="ECO:0007669"/>
    <property type="project" value="UniProtKB-EC"/>
</dbReference>
<organism evidence="8 9">
    <name type="scientific">Eimeria acervulina</name>
    <name type="common">Coccidian parasite</name>
    <dbReference type="NCBI Taxonomy" id="5801"/>
    <lineage>
        <taxon>Eukaryota</taxon>
        <taxon>Sar</taxon>
        <taxon>Alveolata</taxon>
        <taxon>Apicomplexa</taxon>
        <taxon>Conoidasida</taxon>
        <taxon>Coccidia</taxon>
        <taxon>Eucoccidiorida</taxon>
        <taxon>Eimeriorina</taxon>
        <taxon>Eimeriidae</taxon>
        <taxon>Eimeria</taxon>
    </lineage>
</organism>
<dbReference type="EC" id="3.1.1.89" evidence="2"/>
<evidence type="ECO:0000313" key="8">
    <source>
        <dbReference type="EMBL" id="CDI77482.1"/>
    </source>
</evidence>
<feature type="region of interest" description="Disordered" evidence="6">
    <location>
        <begin position="285"/>
        <end position="319"/>
    </location>
</feature>